<evidence type="ECO:0000313" key="1">
    <source>
        <dbReference type="EMBL" id="MBB6626397.1"/>
    </source>
</evidence>
<evidence type="ECO:0000313" key="2">
    <source>
        <dbReference type="Proteomes" id="UP000523955"/>
    </source>
</evidence>
<organism evidence="1 2">
    <name type="scientific">Nocardioides luti</name>
    <dbReference type="NCBI Taxonomy" id="2761101"/>
    <lineage>
        <taxon>Bacteria</taxon>
        <taxon>Bacillati</taxon>
        <taxon>Actinomycetota</taxon>
        <taxon>Actinomycetes</taxon>
        <taxon>Propionibacteriales</taxon>
        <taxon>Nocardioidaceae</taxon>
        <taxon>Nocardioides</taxon>
    </lineage>
</organism>
<dbReference type="RefSeq" id="WP_185251680.1">
    <property type="nucleotide sequence ID" value="NZ_JACKXE010000001.1"/>
</dbReference>
<keyword evidence="2" id="KW-1185">Reference proteome</keyword>
<dbReference type="EMBL" id="JACKXE010000001">
    <property type="protein sequence ID" value="MBB6626397.1"/>
    <property type="molecule type" value="Genomic_DNA"/>
</dbReference>
<dbReference type="Proteomes" id="UP000523955">
    <property type="component" value="Unassembled WGS sequence"/>
</dbReference>
<comment type="caution">
    <text evidence="1">The sequence shown here is derived from an EMBL/GenBank/DDBJ whole genome shotgun (WGS) entry which is preliminary data.</text>
</comment>
<proteinExistence type="predicted"/>
<dbReference type="AlphaFoldDB" id="A0A7X0V9W5"/>
<sequence length="163" mass="17446">MTSDPASGPAGGSLNGPVSGTWFVVATSLPFWRRRSAPGVTYAPLPDGRVLDAVHYRSRGADRLVLGADTPAPDGTWHWRGLTPLTRLTSSTWRVLAFDEDPPEAWGRWAVTAFEKTLFTPAGVDVYCRAERIGDEARAAAIAALGADPGLAGFVPRLFDPAR</sequence>
<reference evidence="1 2" key="1">
    <citation type="submission" date="2020-08" db="EMBL/GenBank/DDBJ databases">
        <authorList>
            <person name="Seo M.-J."/>
        </authorList>
    </citation>
    <scope>NUCLEOTIDE SEQUENCE [LARGE SCALE GENOMIC DNA]</scope>
    <source>
        <strain evidence="1 2">KIGAM211</strain>
    </source>
</reference>
<accession>A0A7X0V9W5</accession>
<protein>
    <submittedName>
        <fullName evidence="1">Uncharacterized protein</fullName>
    </submittedName>
</protein>
<gene>
    <name evidence="1" type="ORF">H5V45_03585</name>
</gene>
<name>A0A7X0V9W5_9ACTN</name>